<comment type="caution">
    <text evidence="2">The sequence shown here is derived from an EMBL/GenBank/DDBJ whole genome shotgun (WGS) entry which is preliminary data.</text>
</comment>
<accession>A0A429XDX0</accession>
<organism evidence="2 3">
    <name type="scientific">Siminovitchia terrae</name>
    <name type="common">Bacillus terrae</name>
    <dbReference type="NCBI Taxonomy" id="1914933"/>
    <lineage>
        <taxon>Bacteria</taxon>
        <taxon>Bacillati</taxon>
        <taxon>Bacillota</taxon>
        <taxon>Bacilli</taxon>
        <taxon>Bacillales</taxon>
        <taxon>Bacillaceae</taxon>
        <taxon>Siminovitchia</taxon>
    </lineage>
</organism>
<dbReference type="EMBL" id="QYTW02000001">
    <property type="protein sequence ID" value="RST61501.1"/>
    <property type="molecule type" value="Genomic_DNA"/>
</dbReference>
<dbReference type="AlphaFoldDB" id="A0A429XDX0"/>
<dbReference type="Pfam" id="PF12438">
    <property type="entry name" value="DUF3679"/>
    <property type="match status" value="1"/>
</dbReference>
<name>A0A429XDX0_SIMTE</name>
<reference evidence="2 3" key="1">
    <citation type="submission" date="2018-12" db="EMBL/GenBank/DDBJ databases">
        <authorList>
            <person name="Sun L."/>
            <person name="Chen Z."/>
        </authorList>
    </citation>
    <scope>NUCLEOTIDE SEQUENCE [LARGE SCALE GENOMIC DNA]</scope>
    <source>
        <strain evidence="2 3">LMG 29736</strain>
    </source>
</reference>
<evidence type="ECO:0000313" key="3">
    <source>
        <dbReference type="Proteomes" id="UP000287296"/>
    </source>
</evidence>
<proteinExistence type="predicted"/>
<dbReference type="EMBL" id="BORJ01000005">
    <property type="protein sequence ID" value="GIN96294.1"/>
    <property type="molecule type" value="Genomic_DNA"/>
</dbReference>
<evidence type="ECO:0000313" key="4">
    <source>
        <dbReference type="Proteomes" id="UP000680670"/>
    </source>
</evidence>
<reference evidence="1 4" key="2">
    <citation type="submission" date="2021-03" db="EMBL/GenBank/DDBJ databases">
        <title>Antimicrobial resistance genes in bacteria isolated from Japanese honey, and their potential for conferring macrolide and lincosamide resistance in the American foulbrood pathogen Paenibacillus larvae.</title>
        <authorList>
            <person name="Okamoto M."/>
            <person name="Kumagai M."/>
            <person name="Kanamori H."/>
            <person name="Takamatsu D."/>
        </authorList>
    </citation>
    <scope>NUCLEOTIDE SEQUENCE [LARGE SCALE GENOMIC DNA]</scope>
    <source>
        <strain evidence="1 4">J6TS1</strain>
    </source>
</reference>
<protein>
    <submittedName>
        <fullName evidence="2">DUF3679 domain-containing protein</fullName>
    </submittedName>
</protein>
<dbReference type="RefSeq" id="WP_120114915.1">
    <property type="nucleotide sequence ID" value="NZ_BORI01000002.1"/>
</dbReference>
<dbReference type="Proteomes" id="UP000680670">
    <property type="component" value="Unassembled WGS sequence"/>
</dbReference>
<gene>
    <name evidence="2" type="ORF">D5F11_001025</name>
    <name evidence="1" type="ORF">J6TS1_21640</name>
</gene>
<evidence type="ECO:0000313" key="1">
    <source>
        <dbReference type="EMBL" id="GIN96294.1"/>
    </source>
</evidence>
<dbReference type="OrthoDB" id="2941402at2"/>
<dbReference type="InterPro" id="IPR020534">
    <property type="entry name" value="Uncharacterised_YqxA"/>
</dbReference>
<evidence type="ECO:0000313" key="2">
    <source>
        <dbReference type="EMBL" id="RST61501.1"/>
    </source>
</evidence>
<keyword evidence="4" id="KW-1185">Reference proteome</keyword>
<sequence length="114" mass="12687">MAKFILKLLFLLMVLFVGVFIGMEKAHQGMQGMKGYEDTALPPPVHINESEDGKMEAALLGNEINHAEELAQKKKELEDLETFNFFSSVGKTLASSVKAAAKFLIDFFMNLFKG</sequence>
<dbReference type="Proteomes" id="UP000287296">
    <property type="component" value="Unassembled WGS sequence"/>
</dbReference>